<name>A0A9P0Q6T8_ACAOB</name>
<reference evidence="1" key="1">
    <citation type="submission" date="2022-03" db="EMBL/GenBank/DDBJ databases">
        <authorList>
            <person name="Sayadi A."/>
        </authorList>
    </citation>
    <scope>NUCLEOTIDE SEQUENCE</scope>
</reference>
<protein>
    <submittedName>
        <fullName evidence="1">Uncharacterized protein</fullName>
    </submittedName>
</protein>
<comment type="caution">
    <text evidence="1">The sequence shown here is derived from an EMBL/GenBank/DDBJ whole genome shotgun (WGS) entry which is preliminary data.</text>
</comment>
<dbReference type="AlphaFoldDB" id="A0A9P0Q6T8"/>
<gene>
    <name evidence="1" type="ORF">ACAOBT_LOCUS32012</name>
</gene>
<evidence type="ECO:0000313" key="2">
    <source>
        <dbReference type="Proteomes" id="UP001152888"/>
    </source>
</evidence>
<evidence type="ECO:0000313" key="1">
    <source>
        <dbReference type="EMBL" id="CAH2011174.1"/>
    </source>
</evidence>
<dbReference type="Proteomes" id="UP001152888">
    <property type="component" value="Unassembled WGS sequence"/>
</dbReference>
<organism evidence="1 2">
    <name type="scientific">Acanthoscelides obtectus</name>
    <name type="common">Bean weevil</name>
    <name type="synonym">Bruchus obtectus</name>
    <dbReference type="NCBI Taxonomy" id="200917"/>
    <lineage>
        <taxon>Eukaryota</taxon>
        <taxon>Metazoa</taxon>
        <taxon>Ecdysozoa</taxon>
        <taxon>Arthropoda</taxon>
        <taxon>Hexapoda</taxon>
        <taxon>Insecta</taxon>
        <taxon>Pterygota</taxon>
        <taxon>Neoptera</taxon>
        <taxon>Endopterygota</taxon>
        <taxon>Coleoptera</taxon>
        <taxon>Polyphaga</taxon>
        <taxon>Cucujiformia</taxon>
        <taxon>Chrysomeloidea</taxon>
        <taxon>Chrysomelidae</taxon>
        <taxon>Bruchinae</taxon>
        <taxon>Bruchini</taxon>
        <taxon>Acanthoscelides</taxon>
    </lineage>
</organism>
<proteinExistence type="predicted"/>
<sequence>MKYSPRRLIHICMRSNQFSKHLFHSFAGRSKTTFLYESTASSGDWNL</sequence>
<keyword evidence="2" id="KW-1185">Reference proteome</keyword>
<accession>A0A9P0Q6T8</accession>
<dbReference type="EMBL" id="CAKOFQ010008043">
    <property type="protein sequence ID" value="CAH2011174.1"/>
    <property type="molecule type" value="Genomic_DNA"/>
</dbReference>